<evidence type="ECO:0000256" key="1">
    <source>
        <dbReference type="SAM" id="Phobius"/>
    </source>
</evidence>
<sequence>MLFFSTILPIAAIFIGLSALKFSVVLLNDPKLELSSTVQYSLAQRTPVPFGCPDPNGDGNTAWCSELVEPPYFLEGAAYELEIDATVYNLLALFGLTSTPRSAFDADVAGTDIWYLLIECPLFLLLTVGIDVVQAGTVRWRIAQFMDKINNARRMYTRVPCTNTKLHIQQKCVGGKVIESENIDSDVAAEARRVQESYNSLAASSERLDKFLHTQFNGVALIERQADFCRYKVTAPRHDASNDSTQAQEQIATALSRMFEIVEAAKGRLDIKEYSLSQTTLEQIFNSFAGRRSAVEPGNLGNNSILQ</sequence>
<reference evidence="3" key="1">
    <citation type="submission" date="2018-10" db="EMBL/GenBank/DDBJ databases">
        <title>Effector identification in a new, highly contiguous assembly of the strawberry crown rot pathogen Phytophthora cactorum.</title>
        <authorList>
            <person name="Armitage A.D."/>
            <person name="Nellist C.F."/>
            <person name="Bates H."/>
            <person name="Vickerstaff R.J."/>
            <person name="Harrison R.J."/>
        </authorList>
    </citation>
    <scope>NUCLEOTIDE SEQUENCE</scope>
    <source>
        <strain evidence="2">15-7</strain>
        <strain evidence="3">4040</strain>
    </source>
</reference>
<dbReference type="VEuPathDB" id="FungiDB:PC110_g5034"/>
<protein>
    <submittedName>
        <fullName evidence="3">Uncharacterized protein</fullName>
    </submittedName>
</protein>
<evidence type="ECO:0000313" key="2">
    <source>
        <dbReference type="EMBL" id="KAG2866605.1"/>
    </source>
</evidence>
<comment type="caution">
    <text evidence="3">The sequence shown here is derived from an EMBL/GenBank/DDBJ whole genome shotgun (WGS) entry which is preliminary data.</text>
</comment>
<gene>
    <name evidence="2" type="ORF">PC113_g2693</name>
    <name evidence="3" type="ORF">PC117_g2774</name>
</gene>
<accession>A0A8T1EKT3</accession>
<dbReference type="AlphaFoldDB" id="A0A8T1EKT3"/>
<dbReference type="Proteomes" id="UP000735874">
    <property type="component" value="Unassembled WGS sequence"/>
</dbReference>
<organism evidence="3 4">
    <name type="scientific">Phytophthora cactorum</name>
    <dbReference type="NCBI Taxonomy" id="29920"/>
    <lineage>
        <taxon>Eukaryota</taxon>
        <taxon>Sar</taxon>
        <taxon>Stramenopiles</taxon>
        <taxon>Oomycota</taxon>
        <taxon>Peronosporomycetes</taxon>
        <taxon>Peronosporales</taxon>
        <taxon>Peronosporaceae</taxon>
        <taxon>Phytophthora</taxon>
    </lineage>
</organism>
<proteinExistence type="predicted"/>
<evidence type="ECO:0000313" key="4">
    <source>
        <dbReference type="Proteomes" id="UP000736787"/>
    </source>
</evidence>
<evidence type="ECO:0000313" key="3">
    <source>
        <dbReference type="EMBL" id="KAG2952450.1"/>
    </source>
</evidence>
<dbReference type="EMBL" id="RCMK01000037">
    <property type="protein sequence ID" value="KAG2952450.1"/>
    <property type="molecule type" value="Genomic_DNA"/>
</dbReference>
<dbReference type="EMBL" id="RCMG01000037">
    <property type="protein sequence ID" value="KAG2866605.1"/>
    <property type="molecule type" value="Genomic_DNA"/>
</dbReference>
<feature type="transmembrane region" description="Helical" evidence="1">
    <location>
        <begin position="6"/>
        <end position="27"/>
    </location>
</feature>
<keyword evidence="1" id="KW-0472">Membrane</keyword>
<name>A0A8T1EKT3_9STRA</name>
<keyword evidence="1" id="KW-0812">Transmembrane</keyword>
<keyword evidence="1" id="KW-1133">Transmembrane helix</keyword>
<dbReference type="Proteomes" id="UP000736787">
    <property type="component" value="Unassembled WGS sequence"/>
</dbReference>